<dbReference type="PIRSF" id="PIRSF026426">
    <property type="entry name" value="DUF1499"/>
    <property type="match status" value="1"/>
</dbReference>
<accession>A0A1H6BQY2</accession>
<dbReference type="Proteomes" id="UP000236721">
    <property type="component" value="Unassembled WGS sequence"/>
</dbReference>
<dbReference type="PANTHER" id="PTHR34801">
    <property type="entry name" value="EXPRESSED PROTEIN"/>
    <property type="match status" value="1"/>
</dbReference>
<dbReference type="EMBL" id="FNVG01000024">
    <property type="protein sequence ID" value="SEG62865.1"/>
    <property type="molecule type" value="Genomic_DNA"/>
</dbReference>
<dbReference type="AlphaFoldDB" id="A0A1H6BQY2"/>
<organism evidence="2 3">
    <name type="scientific">Vibrio hangzhouensis</name>
    <dbReference type="NCBI Taxonomy" id="462991"/>
    <lineage>
        <taxon>Bacteria</taxon>
        <taxon>Pseudomonadati</taxon>
        <taxon>Pseudomonadota</taxon>
        <taxon>Gammaproteobacteria</taxon>
        <taxon>Vibrionales</taxon>
        <taxon>Vibrionaceae</taxon>
        <taxon>Vibrio</taxon>
    </lineage>
</organism>
<dbReference type="OrthoDB" id="9793534at2"/>
<dbReference type="InterPro" id="IPR010865">
    <property type="entry name" value="DUF1499"/>
</dbReference>
<dbReference type="PANTHER" id="PTHR34801:SF6">
    <property type="entry name" value="SLL1620 PROTEIN"/>
    <property type="match status" value="1"/>
</dbReference>
<proteinExistence type="predicted"/>
<gene>
    <name evidence="2" type="ORF">SAMN04488244_12457</name>
</gene>
<feature type="region of interest" description="Disordered" evidence="1">
    <location>
        <begin position="38"/>
        <end position="57"/>
    </location>
</feature>
<protein>
    <submittedName>
        <fullName evidence="2">Uncharacterized conserved protein, DUF1499 family</fullName>
    </submittedName>
</protein>
<evidence type="ECO:0000313" key="2">
    <source>
        <dbReference type="EMBL" id="SEG62865.1"/>
    </source>
</evidence>
<reference evidence="3" key="1">
    <citation type="submission" date="2016-10" db="EMBL/GenBank/DDBJ databases">
        <authorList>
            <person name="Varghese N."/>
            <person name="Submissions S."/>
        </authorList>
    </citation>
    <scope>NUCLEOTIDE SEQUENCE [LARGE SCALE GENOMIC DNA]</scope>
    <source>
        <strain evidence="3">CGMCC 1.7062</strain>
    </source>
</reference>
<keyword evidence="3" id="KW-1185">Reference proteome</keyword>
<sequence length="148" mass="16853">MLSKIITTLIVVVIAYMFYKNNTVPSYIGVEEGKLAPMPSTPNAVSSQTDDSEKRVESISFDDADKAKKRVMAVLNKMTGNEVITDEGDYMHVVFTTPTMKFHDDVELYFDTENGVLHYRSQSRTGYSDKGLNRARYNEFVSLYQQQQ</sequence>
<evidence type="ECO:0000256" key="1">
    <source>
        <dbReference type="SAM" id="MobiDB-lite"/>
    </source>
</evidence>
<dbReference type="RefSeq" id="WP_103881929.1">
    <property type="nucleotide sequence ID" value="NZ_FNVG01000024.1"/>
</dbReference>
<dbReference type="Pfam" id="PF07386">
    <property type="entry name" value="DUF1499"/>
    <property type="match status" value="1"/>
</dbReference>
<evidence type="ECO:0000313" key="3">
    <source>
        <dbReference type="Proteomes" id="UP000236721"/>
    </source>
</evidence>
<name>A0A1H6BQY2_9VIBR</name>